<name>E4XZS8_OIKDI</name>
<dbReference type="EMBL" id="FN653430">
    <property type="protein sequence ID" value="CBY15140.1"/>
    <property type="molecule type" value="Genomic_DNA"/>
</dbReference>
<evidence type="ECO:0000313" key="2">
    <source>
        <dbReference type="Proteomes" id="UP000001307"/>
    </source>
</evidence>
<accession>E4XZS8</accession>
<dbReference type="Proteomes" id="UP000001307">
    <property type="component" value="Unassembled WGS sequence"/>
</dbReference>
<gene>
    <name evidence="1" type="ORF">GSOID_T00012033001</name>
</gene>
<feature type="non-terminal residue" evidence="1">
    <location>
        <position position="1"/>
    </location>
</feature>
<protein>
    <submittedName>
        <fullName evidence="1">Uncharacterized protein</fullName>
    </submittedName>
</protein>
<evidence type="ECO:0000313" key="1">
    <source>
        <dbReference type="EMBL" id="CBY15140.1"/>
    </source>
</evidence>
<dbReference type="AlphaFoldDB" id="E4XZS8"/>
<sequence>GSSKGTRESTLAPHQPRANHHLVSHCFHSPERACQAPIAVFSTLPRVNWKVTKSYFCCWSTLLLTCPGLDECETK</sequence>
<proteinExistence type="predicted"/>
<organism evidence="1 2">
    <name type="scientific">Oikopleura dioica</name>
    <name type="common">Tunicate</name>
    <dbReference type="NCBI Taxonomy" id="34765"/>
    <lineage>
        <taxon>Eukaryota</taxon>
        <taxon>Metazoa</taxon>
        <taxon>Chordata</taxon>
        <taxon>Tunicata</taxon>
        <taxon>Appendicularia</taxon>
        <taxon>Copelata</taxon>
        <taxon>Oikopleuridae</taxon>
        <taxon>Oikopleura</taxon>
    </lineage>
</organism>
<reference evidence="1 2" key="1">
    <citation type="journal article" date="2010" name="Science">
        <title>Plasticity of animal genome architecture unmasked by rapid evolution of a pelagic tunicate.</title>
        <authorList>
            <person name="Denoeud F."/>
            <person name="Henriet S."/>
            <person name="Mungpakdee S."/>
            <person name="Aury J.M."/>
            <person name="Da Silva C."/>
            <person name="Brinkmann H."/>
            <person name="Mikhaleva J."/>
            <person name="Olsen L.C."/>
            <person name="Jubin C."/>
            <person name="Canestro C."/>
            <person name="Bouquet J.M."/>
            <person name="Danks G."/>
            <person name="Poulain J."/>
            <person name="Campsteijn C."/>
            <person name="Adamski M."/>
            <person name="Cross I."/>
            <person name="Yadetie F."/>
            <person name="Muffato M."/>
            <person name="Louis A."/>
            <person name="Butcher S."/>
            <person name="Tsagkogeorga G."/>
            <person name="Konrad A."/>
            <person name="Singh S."/>
            <person name="Jensen M.F."/>
            <person name="Cong E.H."/>
            <person name="Eikeseth-Otteraa H."/>
            <person name="Noel B."/>
            <person name="Anthouard V."/>
            <person name="Porcel B.M."/>
            <person name="Kachouri-Lafond R."/>
            <person name="Nishino A."/>
            <person name="Ugolini M."/>
            <person name="Chourrout P."/>
            <person name="Nishida H."/>
            <person name="Aasland R."/>
            <person name="Huzurbazar S."/>
            <person name="Westhof E."/>
            <person name="Delsuc F."/>
            <person name="Lehrach H."/>
            <person name="Reinhardt R."/>
            <person name="Weissenbach J."/>
            <person name="Roy S.W."/>
            <person name="Artiguenave F."/>
            <person name="Postlethwait J.H."/>
            <person name="Manak J.R."/>
            <person name="Thompson E.M."/>
            <person name="Jaillon O."/>
            <person name="Du Pasquier L."/>
            <person name="Boudinot P."/>
            <person name="Liberles D.A."/>
            <person name="Volff J.N."/>
            <person name="Philippe H."/>
            <person name="Lenhard B."/>
            <person name="Roest Crollius H."/>
            <person name="Wincker P."/>
            <person name="Chourrout D."/>
        </authorList>
    </citation>
    <scope>NUCLEOTIDE SEQUENCE [LARGE SCALE GENOMIC DNA]</scope>
</reference>
<keyword evidence="2" id="KW-1185">Reference proteome</keyword>
<dbReference type="InParanoid" id="E4XZS8"/>